<feature type="domain" description="Transposase DDE" evidence="1">
    <location>
        <begin position="11"/>
        <end position="101"/>
    </location>
</feature>
<proteinExistence type="predicted"/>
<accession>A0A1H7YJH7</accession>
<gene>
    <name evidence="2" type="ORF">SAMN05421856_103320</name>
</gene>
<evidence type="ECO:0000313" key="2">
    <source>
        <dbReference type="EMBL" id="SEM45299.1"/>
    </source>
</evidence>
<dbReference type="AlphaFoldDB" id="A0A1H7YJH7"/>
<dbReference type="EMBL" id="FOBV01000003">
    <property type="protein sequence ID" value="SEM45299.1"/>
    <property type="molecule type" value="Genomic_DNA"/>
</dbReference>
<keyword evidence="3" id="KW-1185">Reference proteome</keyword>
<name>A0A1H7YJH7_9FLAO</name>
<sequence>MAQSFNEFENYFIVDSMPLEICEISRSMRSKICKDQQYCFPNRGFCASQQMSFYGYKLHAVCSVSGVFQSVELSPASIHDIHFLKDIKEHLSDCILFGDKDISRHRYK</sequence>
<protein>
    <submittedName>
        <fullName evidence="2">Transposase DDE domain-containing protein</fullName>
    </submittedName>
</protein>
<organism evidence="2 3">
    <name type="scientific">Chryseobacterium taichungense</name>
    <dbReference type="NCBI Taxonomy" id="295069"/>
    <lineage>
        <taxon>Bacteria</taxon>
        <taxon>Pseudomonadati</taxon>
        <taxon>Bacteroidota</taxon>
        <taxon>Flavobacteriia</taxon>
        <taxon>Flavobacteriales</taxon>
        <taxon>Weeksellaceae</taxon>
        <taxon>Chryseobacterium group</taxon>
        <taxon>Chryseobacterium</taxon>
    </lineage>
</organism>
<dbReference type="Proteomes" id="UP000199450">
    <property type="component" value="Unassembled WGS sequence"/>
</dbReference>
<dbReference type="Pfam" id="PF13612">
    <property type="entry name" value="DDE_Tnp_1_3"/>
    <property type="match status" value="1"/>
</dbReference>
<evidence type="ECO:0000259" key="1">
    <source>
        <dbReference type="Pfam" id="PF13612"/>
    </source>
</evidence>
<dbReference type="InterPro" id="IPR025668">
    <property type="entry name" value="Tnp_DDE_dom"/>
</dbReference>
<reference evidence="3" key="1">
    <citation type="submission" date="2016-10" db="EMBL/GenBank/DDBJ databases">
        <authorList>
            <person name="Varghese N."/>
            <person name="Submissions S."/>
        </authorList>
    </citation>
    <scope>NUCLEOTIDE SEQUENCE [LARGE SCALE GENOMIC DNA]</scope>
    <source>
        <strain evidence="3">DSM 17453</strain>
    </source>
</reference>
<evidence type="ECO:0000313" key="3">
    <source>
        <dbReference type="Proteomes" id="UP000199450"/>
    </source>
</evidence>